<dbReference type="PROSITE" id="PS50075">
    <property type="entry name" value="CARRIER"/>
    <property type="match status" value="2"/>
</dbReference>
<feature type="domain" description="Carrier" evidence="4">
    <location>
        <begin position="1699"/>
        <end position="1782"/>
    </location>
</feature>
<dbReference type="FunFam" id="3.30.559.30:FF:000003">
    <property type="entry name" value="Nonribosomal peptide synthase SidD"/>
    <property type="match status" value="1"/>
</dbReference>
<evidence type="ECO:0000256" key="1">
    <source>
        <dbReference type="ARBA" id="ARBA00022450"/>
    </source>
</evidence>
<dbReference type="Pfam" id="PF00501">
    <property type="entry name" value="AMP-binding"/>
    <property type="match status" value="2"/>
</dbReference>
<dbReference type="InterPro" id="IPR042099">
    <property type="entry name" value="ANL_N_sf"/>
</dbReference>
<dbReference type="EMBL" id="HG992979">
    <property type="protein sequence ID" value="CAE7021975.1"/>
    <property type="molecule type" value="Genomic_DNA"/>
</dbReference>
<keyword evidence="1" id="KW-0596">Phosphopantetheine</keyword>
<evidence type="ECO:0000256" key="2">
    <source>
        <dbReference type="ARBA" id="ARBA00022553"/>
    </source>
</evidence>
<keyword evidence="3" id="KW-0436">Ligase</keyword>
<dbReference type="NCBIfam" id="TIGR01733">
    <property type="entry name" value="AA-adenyl-dom"/>
    <property type="match status" value="2"/>
</dbReference>
<dbReference type="InterPro" id="IPR045851">
    <property type="entry name" value="AMP-bd_C_sf"/>
</dbReference>
<reference evidence="5" key="1">
    <citation type="submission" date="2021-02" db="EMBL/GenBank/DDBJ databases">
        <authorList>
            <person name="Syme A R."/>
            <person name="Syme A R."/>
            <person name="Moolhuijzen P."/>
        </authorList>
    </citation>
    <scope>NUCLEOTIDE SEQUENCE</scope>
    <source>
        <strain evidence="5">W1-1</strain>
    </source>
</reference>
<dbReference type="InterPro" id="IPR036736">
    <property type="entry name" value="ACP-like_sf"/>
</dbReference>
<dbReference type="Pfam" id="PF00550">
    <property type="entry name" value="PP-binding"/>
    <property type="match status" value="2"/>
</dbReference>
<organism evidence="5 6">
    <name type="scientific">Pyrenophora teres f. teres</name>
    <dbReference type="NCBI Taxonomy" id="97479"/>
    <lineage>
        <taxon>Eukaryota</taxon>
        <taxon>Fungi</taxon>
        <taxon>Dikarya</taxon>
        <taxon>Ascomycota</taxon>
        <taxon>Pezizomycotina</taxon>
        <taxon>Dothideomycetes</taxon>
        <taxon>Pleosporomycetidae</taxon>
        <taxon>Pleosporales</taxon>
        <taxon>Pleosporineae</taxon>
        <taxon>Pleosporaceae</taxon>
        <taxon>Pyrenophora</taxon>
    </lineage>
</organism>
<feature type="domain" description="Carrier" evidence="4">
    <location>
        <begin position="626"/>
        <end position="700"/>
    </location>
</feature>
<name>A0A6S6VUC5_9PLEO</name>
<evidence type="ECO:0000313" key="5">
    <source>
        <dbReference type="EMBL" id="CAE7021975.1"/>
    </source>
</evidence>
<evidence type="ECO:0000256" key="3">
    <source>
        <dbReference type="ARBA" id="ARBA00022598"/>
    </source>
</evidence>
<dbReference type="Gene3D" id="3.30.559.10">
    <property type="entry name" value="Chloramphenicol acetyltransferase-like domain"/>
    <property type="match status" value="1"/>
</dbReference>
<dbReference type="Pfam" id="PF00668">
    <property type="entry name" value="Condensation"/>
    <property type="match status" value="1"/>
</dbReference>
<dbReference type="GO" id="GO:0016874">
    <property type="term" value="F:ligase activity"/>
    <property type="evidence" value="ECO:0007669"/>
    <property type="project" value="UniProtKB-KW"/>
</dbReference>
<dbReference type="FunFam" id="3.30.300.30:FF:000015">
    <property type="entry name" value="Nonribosomal peptide synthase SidD"/>
    <property type="match status" value="2"/>
</dbReference>
<dbReference type="GO" id="GO:0044550">
    <property type="term" value="P:secondary metabolite biosynthetic process"/>
    <property type="evidence" value="ECO:0007669"/>
    <property type="project" value="TreeGrafter"/>
</dbReference>
<dbReference type="Gene3D" id="1.10.1200.10">
    <property type="entry name" value="ACP-like"/>
    <property type="match status" value="1"/>
</dbReference>
<dbReference type="InterPro" id="IPR023213">
    <property type="entry name" value="CAT-like_dom_sf"/>
</dbReference>
<dbReference type="SUPFAM" id="SSF47336">
    <property type="entry name" value="ACP-like"/>
    <property type="match status" value="2"/>
</dbReference>
<accession>A0A6S6VUC5</accession>
<dbReference type="SUPFAM" id="SSF56801">
    <property type="entry name" value="Acetyl-CoA synthetase-like"/>
    <property type="match status" value="2"/>
</dbReference>
<dbReference type="Proteomes" id="UP000472372">
    <property type="component" value="Chromosome 3"/>
</dbReference>
<dbReference type="Gene3D" id="2.30.38.10">
    <property type="entry name" value="Luciferase, Domain 3"/>
    <property type="match status" value="1"/>
</dbReference>
<dbReference type="Gene3D" id="3.40.50.980">
    <property type="match status" value="2"/>
</dbReference>
<dbReference type="InterPro" id="IPR009081">
    <property type="entry name" value="PP-bd_ACP"/>
</dbReference>
<proteinExistence type="predicted"/>
<evidence type="ECO:0000259" key="4">
    <source>
        <dbReference type="PROSITE" id="PS50075"/>
    </source>
</evidence>
<dbReference type="GO" id="GO:0031177">
    <property type="term" value="F:phosphopantetheine binding"/>
    <property type="evidence" value="ECO:0007669"/>
    <property type="project" value="TreeGrafter"/>
</dbReference>
<dbReference type="PANTHER" id="PTHR45527:SF1">
    <property type="entry name" value="FATTY ACID SYNTHASE"/>
    <property type="match status" value="1"/>
</dbReference>
<dbReference type="PROSITE" id="PS00455">
    <property type="entry name" value="AMP_BINDING"/>
    <property type="match status" value="2"/>
</dbReference>
<keyword evidence="2" id="KW-0597">Phosphoprotein</keyword>
<dbReference type="CDD" id="cd19545">
    <property type="entry name" value="FUM14_C_NRPS-like"/>
    <property type="match status" value="1"/>
</dbReference>
<sequence>MFDYMLQVYPLESCEFPLSLMYRETTVSQAQAERVTNTLSDLLSSLCADPSQSVSSLCQLSRFDRLQLGAWNAAVPVGTATTMDRLIKLSVLKSPQAIALVSRHGEMTYAEFDQATCRVAKYLEQGGIRQGQLVPICFEKSAWAIITMVALWKLGAAYVPLDATHPLQRLKAVVSIVEADTAIVSPSNRALVQNIVRRAMVVDSTLLSGTEVAFESRSQATDTAFVMFTSGSTGKPKGVVHAHSAVCSSALHHGPAMDISEATRALQFASYTFIVSTFELFTPLLFGGSVCIPSDEDRRTDMGPALQALGANWAIFTPSFARSLSSDDTPLHTLIFAGEPVQDDILDRWAPKANIISIYGTSECSVCMTGRMVHGQTARNCIGRATGALSWIVDPADHNRLVPIGAVGELVIEGPSLGEGYLGEPHRTQAAYIEEARCSWARVLGPTSSQPRRFYKTGDLVRYHHDGTVHLVGRADMQVKVCGQRVELTEVEAHLCQLSPSASLKFAVSLVSPAGTPPMLAAFVARKSGFDSSPESGYDFSHEPEPAVKAELSELAMQMKTQLATMLPSYMIPAVFLPLTYMPLMASGKTDRRKLAAFGSSLSQVQLAHRARATTGSRDPSTGTPTTTDMELQRLWAKVLGRGLVADVGAGDNFFHWGGDSIQAMNLSRAARRHGFVLAVHHILAKPILSDMAKHMTPMAGSGRRVRAPLPCSEAMWEKRPKHVQPSLRPSTSIPTPWRSSTMHIPVHPYRKASWLCLQNCPARTLLVTHSSSPPPTLAVHQFQAAWESVVDSHAALRTRILEVHGFGIVQAILSHPIEWQIAQHVDSYLALDEQRPMGMGDALARHAIVHSNSHTAPSYYVLTIHHAIYDGLSLPILLQDLNHALRGAAIGPRPQFNSFIRYILASNREDAQQFWKSELSTVGLASFPALPLETYSPLANAHFCHRIDLQPKTSSDFTIATLLKAAWGLLQARYNDSPQAVFGCAVSGRISPVPGVQDMVGPVLATVPVKVDLDQQQSVQDFLRRIQDQYVAMIPFQDYGLQNIARLCSGASAACNFQTLLVIQPADSQLPEDALIKSFSAPRANFTTVALSLECSLSAESIHLRCHFDNAILTQPQVQRMVHQFEHLVLQLNRDPQSRLSDLDLISPQDMSDVLRWNESIPHVAQHCVHHLIEKQNVRQPSAPAVCSWDGDLTYAQLHHSSSKLAAHLLDIGIGTEDIVPICFEKSMWAIVAMLGIMKAGGAFVALDPDAPYSRLFMVTREVGARVMVCSKEQLRRFPDLVDRTVTIGPCFDTFVTNTPIQVPLPVAVTPTGAAYVIFTSGSTGTPKGFVMEHQAFCTSALAHKEGLQMKNRVLQFASYTFDVSIVEILSTLIHGGCVCVPSEEERRGHIAEAIARMRTNWAVLTPSFLSTLDPNSVPSLEVLCLAGETTSATLIEKWAPHVQLVNGYGPSECCVATSNRNVIIGSNPRNIGVAVGAACWVADLDNHHRLSPVGCVGELLIEGHTLARHYLNQAEKTAEAFIPRPAWLPWNRCDRLYRTGDLVQYMPDGSMLFLGRKDTQVKIRGQRVELGEIEHNLAMQDKVALAVVAYPKTGVYSNKLVAIIEPSTSIHYTGTGIQPLSHKVLGEIGFDVSVISQRVVQTLPTHMVPAIWIIVEKMPTLPSTKIDRSLVNTWLANVPSDFQPAISSVPNVKPSLQEIPDTEEIAVAISNKIAASMNRGDRTSFQRRDFNIASVGIDSIEIISLVRFIEQSYKVKVSVAKILDKHTTIRSLATLIIENRD</sequence>
<dbReference type="InterPro" id="IPR001242">
    <property type="entry name" value="Condensation_dom"/>
</dbReference>
<dbReference type="SUPFAM" id="SSF52777">
    <property type="entry name" value="CoA-dependent acyltransferases"/>
    <property type="match status" value="2"/>
</dbReference>
<dbReference type="Gene3D" id="3.30.300.30">
    <property type="match status" value="2"/>
</dbReference>
<dbReference type="GO" id="GO:0005737">
    <property type="term" value="C:cytoplasm"/>
    <property type="evidence" value="ECO:0007669"/>
    <property type="project" value="TreeGrafter"/>
</dbReference>
<gene>
    <name evidence="5" type="ORF">PTTW11_03353</name>
</gene>
<dbReference type="PANTHER" id="PTHR45527">
    <property type="entry name" value="NONRIBOSOMAL PEPTIDE SYNTHETASE"/>
    <property type="match status" value="1"/>
</dbReference>
<dbReference type="InterPro" id="IPR010071">
    <property type="entry name" value="AA_adenyl_dom"/>
</dbReference>
<protein>
    <submittedName>
        <fullName evidence="5">Nonribosomal peptide synthetase 9</fullName>
    </submittedName>
</protein>
<dbReference type="Gene3D" id="3.30.559.30">
    <property type="entry name" value="Nonribosomal peptide synthetase, condensation domain"/>
    <property type="match status" value="1"/>
</dbReference>
<evidence type="ECO:0000313" key="6">
    <source>
        <dbReference type="Proteomes" id="UP000472372"/>
    </source>
</evidence>
<dbReference type="CDD" id="cd05918">
    <property type="entry name" value="A_NRPS_SidN3_like"/>
    <property type="match status" value="2"/>
</dbReference>
<dbReference type="InterPro" id="IPR020845">
    <property type="entry name" value="AMP-binding_CS"/>
</dbReference>
<dbReference type="FunFam" id="3.40.50.12780:FF:000014">
    <property type="entry name" value="Nonribosomal peptide synthetase 1"/>
    <property type="match status" value="1"/>
</dbReference>
<dbReference type="GO" id="GO:0043041">
    <property type="term" value="P:amino acid activation for nonribosomal peptide biosynthetic process"/>
    <property type="evidence" value="ECO:0007669"/>
    <property type="project" value="TreeGrafter"/>
</dbReference>
<dbReference type="Gene3D" id="3.40.50.12780">
    <property type="entry name" value="N-terminal domain of ligase-like"/>
    <property type="match status" value="1"/>
</dbReference>
<dbReference type="InterPro" id="IPR000873">
    <property type="entry name" value="AMP-dep_synth/lig_dom"/>
</dbReference>